<comment type="catalytic activity">
    <reaction evidence="1">
        <text>3'-dephospho-CoA + ATP = 2'-(5''-triphospho-alpha-D-ribosyl)-3'-dephospho-CoA + adenine</text>
        <dbReference type="Rhea" id="RHEA:15117"/>
        <dbReference type="ChEBI" id="CHEBI:16708"/>
        <dbReference type="ChEBI" id="CHEBI:30616"/>
        <dbReference type="ChEBI" id="CHEBI:57328"/>
        <dbReference type="ChEBI" id="CHEBI:61378"/>
        <dbReference type="EC" id="2.4.2.52"/>
    </reaction>
</comment>
<evidence type="ECO:0000256" key="3">
    <source>
        <dbReference type="ARBA" id="ARBA00022679"/>
    </source>
</evidence>
<dbReference type="InterPro" id="IPR017555">
    <property type="entry name" value="TriPribosyl-deP-CoA_syn"/>
</dbReference>
<dbReference type="InterPro" id="IPR002736">
    <property type="entry name" value="CitG"/>
</dbReference>
<accession>A0A4S4BS20</accession>
<gene>
    <name evidence="6" type="ORF">E6W99_18250</name>
</gene>
<evidence type="ECO:0000313" key="7">
    <source>
        <dbReference type="Proteomes" id="UP000310334"/>
    </source>
</evidence>
<evidence type="ECO:0000313" key="6">
    <source>
        <dbReference type="EMBL" id="THF77646.1"/>
    </source>
</evidence>
<evidence type="ECO:0000256" key="5">
    <source>
        <dbReference type="ARBA" id="ARBA00022840"/>
    </source>
</evidence>
<evidence type="ECO:0000256" key="2">
    <source>
        <dbReference type="ARBA" id="ARBA00012074"/>
    </source>
</evidence>
<dbReference type="NCBIfam" id="NF002315">
    <property type="entry name" value="PRK01237.1"/>
    <property type="match status" value="1"/>
</dbReference>
<evidence type="ECO:0000256" key="1">
    <source>
        <dbReference type="ARBA" id="ARBA00001210"/>
    </source>
</evidence>
<dbReference type="GO" id="GO:0051191">
    <property type="term" value="P:prosthetic group biosynthetic process"/>
    <property type="evidence" value="ECO:0007669"/>
    <property type="project" value="TreeGrafter"/>
</dbReference>
<keyword evidence="5" id="KW-0067">ATP-binding</keyword>
<dbReference type="Gene3D" id="1.10.4200.10">
    <property type="entry name" value="Triphosphoribosyl-dephospho-CoA protein"/>
    <property type="match status" value="2"/>
</dbReference>
<keyword evidence="4" id="KW-0547">Nucleotide-binding</keyword>
<dbReference type="RefSeq" id="WP_136356473.1">
    <property type="nucleotide sequence ID" value="NZ_CP046266.1"/>
</dbReference>
<dbReference type="EMBL" id="SSNT01000014">
    <property type="protein sequence ID" value="THF77646.1"/>
    <property type="molecule type" value="Genomic_DNA"/>
</dbReference>
<comment type="caution">
    <text evidence="6">The sequence shown here is derived from an EMBL/GenBank/DDBJ whole genome shotgun (WGS) entry which is preliminary data.</text>
</comment>
<organism evidence="6 7">
    <name type="scientific">Metabacillus sediminilitoris</name>
    <dbReference type="NCBI Taxonomy" id="2567941"/>
    <lineage>
        <taxon>Bacteria</taxon>
        <taxon>Bacillati</taxon>
        <taxon>Bacillota</taxon>
        <taxon>Bacilli</taxon>
        <taxon>Bacillales</taxon>
        <taxon>Bacillaceae</taxon>
        <taxon>Metabacillus</taxon>
    </lineage>
</organism>
<dbReference type="AlphaFoldDB" id="A0A4S4BS20"/>
<dbReference type="EC" id="2.4.2.52" evidence="2"/>
<keyword evidence="3 6" id="KW-0808">Transferase</keyword>
<dbReference type="GO" id="GO:0016757">
    <property type="term" value="F:glycosyltransferase activity"/>
    <property type="evidence" value="ECO:0007669"/>
    <property type="project" value="UniProtKB-KW"/>
</dbReference>
<evidence type="ECO:0000256" key="4">
    <source>
        <dbReference type="ARBA" id="ARBA00022741"/>
    </source>
</evidence>
<protein>
    <recommendedName>
        <fullName evidence="2">triphosphoribosyl-dephospho-CoA synthase</fullName>
        <ecNumber evidence="2">2.4.2.52</ecNumber>
    </recommendedName>
</protein>
<dbReference type="HAMAP" id="MF_01883">
    <property type="entry name" value="MdcB"/>
    <property type="match status" value="1"/>
</dbReference>
<reference evidence="6 7" key="1">
    <citation type="submission" date="2019-04" db="EMBL/GenBank/DDBJ databases">
        <title>Bacillus sediminilitoris sp. nov., isolated from a tidal flat sediment on the East China Sea.</title>
        <authorList>
            <person name="Wei Y."/>
            <person name="Mao H."/>
            <person name="Fang J."/>
        </authorList>
    </citation>
    <scope>NUCLEOTIDE SEQUENCE [LARGE SCALE GENOMIC DNA]</scope>
    <source>
        <strain evidence="6 7">DSL-17</strain>
    </source>
</reference>
<dbReference type="GO" id="GO:0005524">
    <property type="term" value="F:ATP binding"/>
    <property type="evidence" value="ECO:0007669"/>
    <property type="project" value="UniProtKB-KW"/>
</dbReference>
<dbReference type="OrthoDB" id="114886at2"/>
<dbReference type="GO" id="GO:0046917">
    <property type="term" value="F:triphosphoribosyl-dephospho-CoA synthase activity"/>
    <property type="evidence" value="ECO:0007669"/>
    <property type="project" value="UniProtKB-EC"/>
</dbReference>
<keyword evidence="7" id="KW-1185">Reference proteome</keyword>
<dbReference type="Pfam" id="PF01874">
    <property type="entry name" value="CitG"/>
    <property type="match status" value="1"/>
</dbReference>
<dbReference type="Proteomes" id="UP000310334">
    <property type="component" value="Unassembled WGS sequence"/>
</dbReference>
<proteinExistence type="inferred from homology"/>
<name>A0A4S4BS20_9BACI</name>
<keyword evidence="6" id="KW-0328">Glycosyltransferase</keyword>
<dbReference type="PANTHER" id="PTHR30201">
    <property type="entry name" value="TRIPHOSPHORIBOSYL-DEPHOSPHO-COA SYNTHASE"/>
    <property type="match status" value="1"/>
</dbReference>
<sequence>MKSEMQSFSDIAAKVAVRSLIEEVELTPKPGLVDQVNTGAHQDLTLQLMIKSAETLTDTFKNIAFVSYGRNPSQALREEIAAIGRIGERKMFEATGGVNTHKGAIWAIGLLVSAASIGKGRFTIKEIVKRAGEIASFPDRHCPNTNTNGRIVTLKYGVGGARGEAQQGFPHIMKFSLPMLYRSRAYGLTEEKARLKTLLSLIAHVDDTCILHRGGTEALMFAKKKAAYFLTKDNLECINTLDEEFISRNISPGGSADLLAATLFLDKIHALKAVDEVQKYELIK</sequence>
<dbReference type="PANTHER" id="PTHR30201:SF2">
    <property type="entry name" value="2-(5''-TRIPHOSPHORIBOSYL)-3'-DEPHOSPHOCOENZYME-A SYNTHASE"/>
    <property type="match status" value="1"/>
</dbReference>
<dbReference type="NCBIfam" id="TIGR03132">
    <property type="entry name" value="malonate_mdcB"/>
    <property type="match status" value="1"/>
</dbReference>